<dbReference type="EMBL" id="UZAF01019682">
    <property type="protein sequence ID" value="VDO62616.1"/>
    <property type="molecule type" value="Genomic_DNA"/>
</dbReference>
<evidence type="ECO:0000313" key="1">
    <source>
        <dbReference type="EMBL" id="VDO62616.1"/>
    </source>
</evidence>
<protein>
    <submittedName>
        <fullName evidence="3">Paraquat-inducible protein B</fullName>
    </submittedName>
</protein>
<dbReference type="WBParaSite" id="HPLM_0001696401-mRNA-1">
    <property type="protein sequence ID" value="HPLM_0001696401-mRNA-1"/>
    <property type="gene ID" value="HPLM_0001696401"/>
</dbReference>
<reference evidence="3" key="1">
    <citation type="submission" date="2017-02" db="UniProtKB">
        <authorList>
            <consortium name="WormBaseParasite"/>
        </authorList>
    </citation>
    <scope>IDENTIFICATION</scope>
</reference>
<gene>
    <name evidence="1" type="ORF">HPLM_LOCUS16956</name>
</gene>
<evidence type="ECO:0000313" key="3">
    <source>
        <dbReference type="WBParaSite" id="HPLM_0001696401-mRNA-1"/>
    </source>
</evidence>
<sequence>MSEAFPIKDLLQMVASQQKLLVDLLQKNATSTVALQEPVFDQLSKGLKSIPPMLTKTTASIYFNAQ</sequence>
<organism evidence="3">
    <name type="scientific">Haemonchus placei</name>
    <name type="common">Barber's pole worm</name>
    <dbReference type="NCBI Taxonomy" id="6290"/>
    <lineage>
        <taxon>Eukaryota</taxon>
        <taxon>Metazoa</taxon>
        <taxon>Ecdysozoa</taxon>
        <taxon>Nematoda</taxon>
        <taxon>Chromadorea</taxon>
        <taxon>Rhabditida</taxon>
        <taxon>Rhabditina</taxon>
        <taxon>Rhabditomorpha</taxon>
        <taxon>Strongyloidea</taxon>
        <taxon>Trichostrongylidae</taxon>
        <taxon>Haemonchus</taxon>
    </lineage>
</organism>
<reference evidence="1 2" key="2">
    <citation type="submission" date="2018-11" db="EMBL/GenBank/DDBJ databases">
        <authorList>
            <consortium name="Pathogen Informatics"/>
        </authorList>
    </citation>
    <scope>NUCLEOTIDE SEQUENCE [LARGE SCALE GENOMIC DNA]</scope>
    <source>
        <strain evidence="1 2">MHpl1</strain>
    </source>
</reference>
<dbReference type="AlphaFoldDB" id="A0A0N4WYK8"/>
<accession>A0A0N4WYK8</accession>
<evidence type="ECO:0000313" key="2">
    <source>
        <dbReference type="Proteomes" id="UP000268014"/>
    </source>
</evidence>
<name>A0A0N4WYK8_HAEPC</name>
<proteinExistence type="predicted"/>
<keyword evidence="2" id="KW-1185">Reference proteome</keyword>
<dbReference type="Proteomes" id="UP000268014">
    <property type="component" value="Unassembled WGS sequence"/>
</dbReference>